<evidence type="ECO:0000256" key="1">
    <source>
        <dbReference type="ARBA" id="ARBA00022692"/>
    </source>
</evidence>
<feature type="transmembrane region" description="Helical" evidence="4">
    <location>
        <begin position="216"/>
        <end position="240"/>
    </location>
</feature>
<dbReference type="PANTHER" id="PTHR23537:SF1">
    <property type="entry name" value="SUGAR TRANSPORTER"/>
    <property type="match status" value="1"/>
</dbReference>
<feature type="transmembrane region" description="Helical" evidence="4">
    <location>
        <begin position="176"/>
        <end position="195"/>
    </location>
</feature>
<feature type="transmembrane region" description="Helical" evidence="4">
    <location>
        <begin position="81"/>
        <end position="104"/>
    </location>
</feature>
<feature type="transmembrane region" description="Helical" evidence="4">
    <location>
        <begin position="306"/>
        <end position="326"/>
    </location>
</feature>
<dbReference type="Gene3D" id="1.20.1250.20">
    <property type="entry name" value="MFS general substrate transporter like domains"/>
    <property type="match status" value="2"/>
</dbReference>
<evidence type="ECO:0000256" key="2">
    <source>
        <dbReference type="ARBA" id="ARBA00022989"/>
    </source>
</evidence>
<feature type="transmembrane region" description="Helical" evidence="4">
    <location>
        <begin position="12"/>
        <end position="33"/>
    </location>
</feature>
<feature type="transmembrane region" description="Helical" evidence="4">
    <location>
        <begin position="53"/>
        <end position="74"/>
    </location>
</feature>
<feature type="transmembrane region" description="Helical" evidence="4">
    <location>
        <begin position="252"/>
        <end position="269"/>
    </location>
</feature>
<dbReference type="CDD" id="cd06180">
    <property type="entry name" value="MFS_YjiJ"/>
    <property type="match status" value="1"/>
</dbReference>
<name>A0A6M1RUM9_9HYPH</name>
<evidence type="ECO:0000256" key="3">
    <source>
        <dbReference type="ARBA" id="ARBA00023136"/>
    </source>
</evidence>
<feature type="transmembrane region" description="Helical" evidence="4">
    <location>
        <begin position="110"/>
        <end position="132"/>
    </location>
</feature>
<feature type="transmembrane region" description="Helical" evidence="4">
    <location>
        <begin position="369"/>
        <end position="389"/>
    </location>
</feature>
<protein>
    <submittedName>
        <fullName evidence="6">MFS transporter</fullName>
    </submittedName>
</protein>
<dbReference type="PANTHER" id="PTHR23537">
    <property type="match status" value="1"/>
</dbReference>
<reference evidence="6 7" key="1">
    <citation type="submission" date="2020-02" db="EMBL/GenBank/DDBJ databases">
        <title>Genome sequence of the type strain CCBAU10050 of Rhizobium daejeonense.</title>
        <authorList>
            <person name="Gao J."/>
            <person name="Sun J."/>
        </authorList>
    </citation>
    <scope>NUCLEOTIDE SEQUENCE [LARGE SCALE GENOMIC DNA]</scope>
    <source>
        <strain evidence="6 7">CCBAU10050</strain>
    </source>
</reference>
<dbReference type="InterPro" id="IPR010645">
    <property type="entry name" value="MFS_4"/>
</dbReference>
<dbReference type="Pfam" id="PF06779">
    <property type="entry name" value="MFS_4"/>
    <property type="match status" value="1"/>
</dbReference>
<keyword evidence="7" id="KW-1185">Reference proteome</keyword>
<organism evidence="6 7">
    <name type="scientific">Rhizobium daejeonense</name>
    <dbReference type="NCBI Taxonomy" id="240521"/>
    <lineage>
        <taxon>Bacteria</taxon>
        <taxon>Pseudomonadati</taxon>
        <taxon>Pseudomonadota</taxon>
        <taxon>Alphaproteobacteria</taxon>
        <taxon>Hyphomicrobiales</taxon>
        <taxon>Rhizobiaceae</taxon>
        <taxon>Rhizobium/Agrobacterium group</taxon>
        <taxon>Rhizobium</taxon>
    </lineage>
</organism>
<keyword evidence="2 4" id="KW-1133">Transmembrane helix</keyword>
<evidence type="ECO:0000313" key="7">
    <source>
        <dbReference type="Proteomes" id="UP000477849"/>
    </source>
</evidence>
<evidence type="ECO:0000256" key="4">
    <source>
        <dbReference type="SAM" id="Phobius"/>
    </source>
</evidence>
<evidence type="ECO:0000313" key="6">
    <source>
        <dbReference type="EMBL" id="NGO62533.1"/>
    </source>
</evidence>
<dbReference type="AlphaFoldDB" id="A0A6M1RUM9"/>
<keyword evidence="1 4" id="KW-0812">Transmembrane</keyword>
<keyword evidence="3 4" id="KW-0472">Membrane</keyword>
<dbReference type="EMBL" id="JAAKZH010000001">
    <property type="protein sequence ID" value="NGO62533.1"/>
    <property type="molecule type" value="Genomic_DNA"/>
</dbReference>
<gene>
    <name evidence="6" type="ORF">G6N76_02520</name>
</gene>
<feature type="transmembrane region" description="Helical" evidence="4">
    <location>
        <begin position="281"/>
        <end position="300"/>
    </location>
</feature>
<accession>A0A6M1RUM9</accession>
<dbReference type="PROSITE" id="PS50850">
    <property type="entry name" value="MFS"/>
    <property type="match status" value="1"/>
</dbReference>
<dbReference type="SUPFAM" id="SSF103473">
    <property type="entry name" value="MFS general substrate transporter"/>
    <property type="match status" value="1"/>
</dbReference>
<feature type="transmembrane region" description="Helical" evidence="4">
    <location>
        <begin position="144"/>
        <end position="164"/>
    </location>
</feature>
<dbReference type="InterPro" id="IPR020846">
    <property type="entry name" value="MFS_dom"/>
</dbReference>
<feature type="transmembrane region" description="Helical" evidence="4">
    <location>
        <begin position="338"/>
        <end position="357"/>
    </location>
</feature>
<dbReference type="GO" id="GO:0022857">
    <property type="term" value="F:transmembrane transporter activity"/>
    <property type="evidence" value="ECO:0007669"/>
    <property type="project" value="InterPro"/>
</dbReference>
<dbReference type="GO" id="GO:0005886">
    <property type="term" value="C:plasma membrane"/>
    <property type="evidence" value="ECO:0007669"/>
    <property type="project" value="TreeGrafter"/>
</dbReference>
<sequence>MTNGNSQGFDLFKTALAGALAMAAAMGFGRFSFTPILPGMVTDLGLSSGDAGLIAAANFTGYLVGAILAAYGWVSGRERSAGLAALAVSTLLLAAMAGVETVWAFCVLRFLAGLASAFALIFITTVVLGHAALAGSEAVQSAHFGGVGFGIAISSLMVAIVAYSGPFGIASWQVDWLAGAAISLIALLVVIALLPSAPRFEAKPSPEPPLVWKLPLVLLTISYALFGFGYVVTATFVVAMARMSDAGPMVEFLTWFLAGCTAAVSLFVWRPIMIRIGLRGAYVASLLIEAAGVLGSVLLPSPYAPIVGGLMLGATFMIITAYALRIGRQLAPESQRRALAFLTAAFGVGQIIGPLVAGSLAEWTGSYDAGTIAAAFALVVAALLVMPVYRRLA</sequence>
<dbReference type="InterPro" id="IPR036259">
    <property type="entry name" value="MFS_trans_sf"/>
</dbReference>
<dbReference type="RefSeq" id="WP_163900282.1">
    <property type="nucleotide sequence ID" value="NZ_CP048427.1"/>
</dbReference>
<comment type="caution">
    <text evidence="6">The sequence shown here is derived from an EMBL/GenBank/DDBJ whole genome shotgun (WGS) entry which is preliminary data.</text>
</comment>
<dbReference type="Proteomes" id="UP000477849">
    <property type="component" value="Unassembled WGS sequence"/>
</dbReference>
<evidence type="ECO:0000259" key="5">
    <source>
        <dbReference type="PROSITE" id="PS50850"/>
    </source>
</evidence>
<proteinExistence type="predicted"/>
<feature type="domain" description="Major facilitator superfamily (MFS) profile" evidence="5">
    <location>
        <begin position="15"/>
        <end position="393"/>
    </location>
</feature>